<comment type="caution">
    <text evidence="1">The sequence shown here is derived from an EMBL/GenBank/DDBJ whole genome shotgun (WGS) entry which is preliminary data.</text>
</comment>
<protein>
    <submittedName>
        <fullName evidence="1">Uncharacterized protein</fullName>
    </submittedName>
</protein>
<reference evidence="1" key="1">
    <citation type="submission" date="2021-03" db="EMBL/GenBank/DDBJ databases">
        <title>Draft genome sequence of rust myrtle Austropuccinia psidii MF-1, a brazilian biotype.</title>
        <authorList>
            <person name="Quecine M.C."/>
            <person name="Pachon D.M.R."/>
            <person name="Bonatelli M.L."/>
            <person name="Correr F.H."/>
            <person name="Franceschini L.M."/>
            <person name="Leite T.F."/>
            <person name="Margarido G.R.A."/>
            <person name="Almeida C.A."/>
            <person name="Ferrarezi J.A."/>
            <person name="Labate C.A."/>
        </authorList>
    </citation>
    <scope>NUCLEOTIDE SEQUENCE</scope>
    <source>
        <strain evidence="1">MF-1</strain>
    </source>
</reference>
<dbReference type="Proteomes" id="UP000765509">
    <property type="component" value="Unassembled WGS sequence"/>
</dbReference>
<keyword evidence="2" id="KW-1185">Reference proteome</keyword>
<dbReference type="AlphaFoldDB" id="A0A9Q3D1X2"/>
<proteinExistence type="predicted"/>
<dbReference type="EMBL" id="AVOT02012402">
    <property type="protein sequence ID" value="MBW0494100.1"/>
    <property type="molecule type" value="Genomic_DNA"/>
</dbReference>
<sequence>MENTQDAQNHRDSLEWLDNGEGASFFNHEICLQPDQEPSKAPQEAPKKLIDVIIPEGEGSVDDFQINKICHSEAYNTALPSNRSETATRSLSEHIQSQPESLQQCITARRVPSPCRFVEKLHEFLPDCGKIPGPSQHLQVTQWMASIDGKEKHDAFNSRME</sequence>
<evidence type="ECO:0000313" key="2">
    <source>
        <dbReference type="Proteomes" id="UP000765509"/>
    </source>
</evidence>
<evidence type="ECO:0000313" key="1">
    <source>
        <dbReference type="EMBL" id="MBW0494100.1"/>
    </source>
</evidence>
<name>A0A9Q3D1X2_9BASI</name>
<organism evidence="1 2">
    <name type="scientific">Austropuccinia psidii MF-1</name>
    <dbReference type="NCBI Taxonomy" id="1389203"/>
    <lineage>
        <taxon>Eukaryota</taxon>
        <taxon>Fungi</taxon>
        <taxon>Dikarya</taxon>
        <taxon>Basidiomycota</taxon>
        <taxon>Pucciniomycotina</taxon>
        <taxon>Pucciniomycetes</taxon>
        <taxon>Pucciniales</taxon>
        <taxon>Sphaerophragmiaceae</taxon>
        <taxon>Austropuccinia</taxon>
    </lineage>
</organism>
<accession>A0A9Q3D1X2</accession>
<gene>
    <name evidence="1" type="ORF">O181_033815</name>
</gene>